<feature type="transmembrane region" description="Helical" evidence="2">
    <location>
        <begin position="69"/>
        <end position="93"/>
    </location>
</feature>
<feature type="region of interest" description="Disordered" evidence="1">
    <location>
        <begin position="136"/>
        <end position="156"/>
    </location>
</feature>
<comment type="caution">
    <text evidence="3">The sequence shown here is derived from an EMBL/GenBank/DDBJ whole genome shotgun (WGS) entry which is preliminary data.</text>
</comment>
<evidence type="ECO:0000313" key="4">
    <source>
        <dbReference type="Proteomes" id="UP000499080"/>
    </source>
</evidence>
<protein>
    <submittedName>
        <fullName evidence="3">Uncharacterized protein</fullName>
    </submittedName>
</protein>
<evidence type="ECO:0000256" key="1">
    <source>
        <dbReference type="SAM" id="MobiDB-lite"/>
    </source>
</evidence>
<reference evidence="3 4" key="1">
    <citation type="journal article" date="2019" name="Sci. Rep.">
        <title>Orb-weaving spider Araneus ventricosus genome elucidates the spidroin gene catalogue.</title>
        <authorList>
            <person name="Kono N."/>
            <person name="Nakamura H."/>
            <person name="Ohtoshi R."/>
            <person name="Moran D.A.P."/>
            <person name="Shinohara A."/>
            <person name="Yoshida Y."/>
            <person name="Fujiwara M."/>
            <person name="Mori M."/>
            <person name="Tomita M."/>
            <person name="Arakawa K."/>
        </authorList>
    </citation>
    <scope>NUCLEOTIDE SEQUENCE [LARGE SCALE GENOMIC DNA]</scope>
</reference>
<evidence type="ECO:0000313" key="3">
    <source>
        <dbReference type="EMBL" id="GBN64513.1"/>
    </source>
</evidence>
<dbReference type="OrthoDB" id="6430914at2759"/>
<proteinExistence type="predicted"/>
<dbReference type="AlphaFoldDB" id="A0A4Y2QMI3"/>
<keyword evidence="2" id="KW-0472">Membrane</keyword>
<evidence type="ECO:0000256" key="2">
    <source>
        <dbReference type="SAM" id="Phobius"/>
    </source>
</evidence>
<dbReference type="Proteomes" id="UP000499080">
    <property type="component" value="Unassembled WGS sequence"/>
</dbReference>
<keyword evidence="4" id="KW-1185">Reference proteome</keyword>
<keyword evidence="2" id="KW-1133">Transmembrane helix</keyword>
<name>A0A4Y2QMI3_ARAVE</name>
<dbReference type="EMBL" id="BGPR01014276">
    <property type="protein sequence ID" value="GBN64513.1"/>
    <property type="molecule type" value="Genomic_DNA"/>
</dbReference>
<keyword evidence="2" id="KW-0812">Transmembrane</keyword>
<sequence>MVLFSFREIGVTCRSTDSSMLLLRYQRQRQEAAEEGGGLGHTPDHEMRRKINDRDLKGDSHRAATRSTLICIFVCGSALLSLGLVVLFVGIYVPGLREDPTPWLVIGPTCIVLGILVLLLSVEIIIKLRKISAASSSDSHWPDEKTPSKQSLVQQEPPKAIPVVIHPATPMQQLDPNALPVEVVQHR</sequence>
<accession>A0A4Y2QMI3</accession>
<gene>
    <name evidence="3" type="ORF">AVEN_32364_1</name>
</gene>
<feature type="transmembrane region" description="Helical" evidence="2">
    <location>
        <begin position="105"/>
        <end position="126"/>
    </location>
</feature>
<organism evidence="3 4">
    <name type="scientific">Araneus ventricosus</name>
    <name type="common">Orbweaver spider</name>
    <name type="synonym">Epeira ventricosa</name>
    <dbReference type="NCBI Taxonomy" id="182803"/>
    <lineage>
        <taxon>Eukaryota</taxon>
        <taxon>Metazoa</taxon>
        <taxon>Ecdysozoa</taxon>
        <taxon>Arthropoda</taxon>
        <taxon>Chelicerata</taxon>
        <taxon>Arachnida</taxon>
        <taxon>Araneae</taxon>
        <taxon>Araneomorphae</taxon>
        <taxon>Entelegynae</taxon>
        <taxon>Araneoidea</taxon>
        <taxon>Araneidae</taxon>
        <taxon>Araneus</taxon>
    </lineage>
</organism>